<keyword evidence="8" id="KW-1185">Reference proteome</keyword>
<evidence type="ECO:0000256" key="1">
    <source>
        <dbReference type="ARBA" id="ARBA00023224"/>
    </source>
</evidence>
<dbReference type="InterPro" id="IPR004089">
    <property type="entry name" value="MCPsignal_dom"/>
</dbReference>
<keyword evidence="1 3" id="KW-0807">Transducer</keyword>
<feature type="domain" description="Methyl-accepting transducer" evidence="5">
    <location>
        <begin position="283"/>
        <end position="527"/>
    </location>
</feature>
<dbReference type="Pfam" id="PF00015">
    <property type="entry name" value="MCPsignal"/>
    <property type="match status" value="1"/>
</dbReference>
<dbReference type="Gene3D" id="1.10.287.950">
    <property type="entry name" value="Methyl-accepting chemotaxis protein"/>
    <property type="match status" value="1"/>
</dbReference>
<accession>U5MPM1</accession>
<dbReference type="Proteomes" id="UP000017118">
    <property type="component" value="Chromosome"/>
</dbReference>
<proteinExistence type="inferred from homology"/>
<dbReference type="Pfam" id="PF12729">
    <property type="entry name" value="4HB_MCP_1"/>
    <property type="match status" value="1"/>
</dbReference>
<protein>
    <submittedName>
        <fullName evidence="7">Methyl-accepting chemotaxis protein</fullName>
    </submittedName>
</protein>
<dbReference type="PROSITE" id="PS50885">
    <property type="entry name" value="HAMP"/>
    <property type="match status" value="1"/>
</dbReference>
<dbReference type="GeneID" id="55472879"/>
<evidence type="ECO:0000256" key="3">
    <source>
        <dbReference type="PROSITE-ProRule" id="PRU00284"/>
    </source>
</evidence>
<dbReference type="InterPro" id="IPR024478">
    <property type="entry name" value="HlyB_4HB_MCP"/>
</dbReference>
<evidence type="ECO:0000256" key="4">
    <source>
        <dbReference type="SAM" id="Phobius"/>
    </source>
</evidence>
<evidence type="ECO:0000259" key="5">
    <source>
        <dbReference type="PROSITE" id="PS50111"/>
    </source>
</evidence>
<dbReference type="PATRIC" id="fig|1345695.10.peg.4423"/>
<keyword evidence="4" id="KW-0812">Transmembrane</keyword>
<keyword evidence="4" id="KW-1133">Transmembrane helix</keyword>
<dbReference type="SUPFAM" id="SSF58104">
    <property type="entry name" value="Methyl-accepting chemotaxis protein (MCP) signaling domain"/>
    <property type="match status" value="1"/>
</dbReference>
<organism evidence="7 8">
    <name type="scientific">Clostridium saccharobutylicum DSM 13864</name>
    <dbReference type="NCBI Taxonomy" id="1345695"/>
    <lineage>
        <taxon>Bacteria</taxon>
        <taxon>Bacillati</taxon>
        <taxon>Bacillota</taxon>
        <taxon>Clostridia</taxon>
        <taxon>Eubacteriales</taxon>
        <taxon>Clostridiaceae</taxon>
        <taxon>Clostridium</taxon>
    </lineage>
</organism>
<feature type="transmembrane region" description="Helical" evidence="4">
    <location>
        <begin position="191"/>
        <end position="214"/>
    </location>
</feature>
<comment type="similarity">
    <text evidence="2">Belongs to the methyl-accepting chemotaxis (MCP) protein family.</text>
</comment>
<dbReference type="OrthoDB" id="1887545at2"/>
<evidence type="ECO:0000256" key="2">
    <source>
        <dbReference type="ARBA" id="ARBA00029447"/>
    </source>
</evidence>
<evidence type="ECO:0000313" key="7">
    <source>
        <dbReference type="EMBL" id="AGX41367.1"/>
    </source>
</evidence>
<dbReference type="HOGENOM" id="CLU_000445_107_27_9"/>
<dbReference type="AlphaFoldDB" id="U5MPM1"/>
<keyword evidence="4" id="KW-0472">Membrane</keyword>
<dbReference type="PROSITE" id="PS50111">
    <property type="entry name" value="CHEMOTAXIS_TRANSDUC_2"/>
    <property type="match status" value="1"/>
</dbReference>
<feature type="transmembrane region" description="Helical" evidence="4">
    <location>
        <begin position="12"/>
        <end position="35"/>
    </location>
</feature>
<feature type="domain" description="HAMP" evidence="6">
    <location>
        <begin position="225"/>
        <end position="264"/>
    </location>
</feature>
<evidence type="ECO:0000313" key="8">
    <source>
        <dbReference type="Proteomes" id="UP000017118"/>
    </source>
</evidence>
<name>U5MPM1_CLOSA</name>
<dbReference type="CDD" id="cd06225">
    <property type="entry name" value="HAMP"/>
    <property type="match status" value="1"/>
</dbReference>
<dbReference type="GO" id="GO:0016020">
    <property type="term" value="C:membrane"/>
    <property type="evidence" value="ECO:0007669"/>
    <property type="project" value="InterPro"/>
</dbReference>
<dbReference type="PANTHER" id="PTHR32089:SF112">
    <property type="entry name" value="LYSOZYME-LIKE PROTEIN-RELATED"/>
    <property type="match status" value="1"/>
</dbReference>
<dbReference type="Pfam" id="PF00672">
    <property type="entry name" value="HAMP"/>
    <property type="match status" value="1"/>
</dbReference>
<sequence>MKFIGDLSIKIKLILGFMCIALLVAITGFFGHYGMTNIQNNSQELYSNNFQGIDEVHLIKENLLDEISIVQNTILDSNVTKTEEAMKIIDSTQSNNSTYIDSYSKRSMSDDEKETFNNFLSCLNKYRTSRDELLDLLKKEEYSQVISKRLELIQARDSMFEQLSKLISINQDLAKEANDSNLINYKMTTNIMHITSIVSIILAIVIGLVLSLYISKTVNKGLLFAEALGNGDLTHSIESKNNDEFGKLINALNHAKEKMKILIENIIDQAQGVTASSEELSATLEEMSSNFENIDKNTADIVENVLGINTITEELTLTMDEVNSGIGQLASNSTESSQQSIEIKERATDIKEKGFDSKRAADKLYEEKQNNIVNAIEQGKVVSEIGIIAKSIASIAEQTNLLALNAAIEAARAGENGKGFAVVADEVKVLAEQSSEYVKNIQNVISNVKATFDNLAGNSKDILNYIDNNVKKNYDLLVDTGDRYEKDAVFISDLSQNIASMSQQLNASTEEISNVVQTISSNVKNTKHNSEEILIGIGETNKAIEQVAVVAQQQAITAEKLTQLVLNFKIQ</sequence>
<reference evidence="7 8" key="1">
    <citation type="journal article" date="2013" name="Genome Announc.">
        <title>Complete Genome Sequence of the Solvent Producer Clostridium saccharobutylicum NCP262 (DSM 13864).</title>
        <authorList>
            <person name="Poehlein A."/>
            <person name="Hartwich K."/>
            <person name="Krabben P."/>
            <person name="Ehrenreich A."/>
            <person name="Liebl W."/>
            <person name="Durre P."/>
            <person name="Gottschalk G."/>
            <person name="Daniel R."/>
        </authorList>
    </citation>
    <scope>NUCLEOTIDE SEQUENCE [LARGE SCALE GENOMIC DNA]</scope>
    <source>
        <strain evidence="7">DSM 13864</strain>
    </source>
</reference>
<dbReference type="RefSeq" id="WP_022743656.1">
    <property type="nucleotide sequence ID" value="NC_022571.1"/>
</dbReference>
<dbReference type="InterPro" id="IPR003660">
    <property type="entry name" value="HAMP_dom"/>
</dbReference>
<evidence type="ECO:0000259" key="6">
    <source>
        <dbReference type="PROSITE" id="PS50885"/>
    </source>
</evidence>
<dbReference type="EMBL" id="CP006721">
    <property type="protein sequence ID" value="AGX41367.1"/>
    <property type="molecule type" value="Genomic_DNA"/>
</dbReference>
<dbReference type="SMART" id="SM00283">
    <property type="entry name" value="MA"/>
    <property type="match status" value="1"/>
</dbReference>
<dbReference type="GO" id="GO:0007165">
    <property type="term" value="P:signal transduction"/>
    <property type="evidence" value="ECO:0007669"/>
    <property type="project" value="UniProtKB-KW"/>
</dbReference>
<dbReference type="eggNOG" id="COG0840">
    <property type="taxonomic scope" value="Bacteria"/>
</dbReference>
<gene>
    <name evidence="7" type="ORF">CLSA_c03150</name>
</gene>
<dbReference type="PANTHER" id="PTHR32089">
    <property type="entry name" value="METHYL-ACCEPTING CHEMOTAXIS PROTEIN MCPB"/>
    <property type="match status" value="1"/>
</dbReference>
<dbReference type="KEGG" id="csb:CLSA_c03150"/>